<comment type="caution">
    <text evidence="4">The sequence shown here is derived from an EMBL/GenBank/DDBJ whole genome shotgun (WGS) entry which is preliminary data.</text>
</comment>
<dbReference type="InterPro" id="IPR037026">
    <property type="entry name" value="Vgr_OB-fold_dom_sf"/>
</dbReference>
<dbReference type="eggNOG" id="COG3501">
    <property type="taxonomic scope" value="Bacteria"/>
</dbReference>
<dbReference type="Proteomes" id="UP000028073">
    <property type="component" value="Unassembled WGS sequence"/>
</dbReference>
<dbReference type="InterPro" id="IPR006531">
    <property type="entry name" value="Gp5/Vgr_OB"/>
</dbReference>
<accession>A0A081N1C5</accession>
<dbReference type="InterPro" id="IPR054030">
    <property type="entry name" value="Gp5_Vgr_C"/>
</dbReference>
<dbReference type="Gene3D" id="3.55.50.10">
    <property type="entry name" value="Baseplate protein-like domains"/>
    <property type="match status" value="1"/>
</dbReference>
<dbReference type="Gene3D" id="2.40.50.230">
    <property type="entry name" value="Gp5 N-terminal domain"/>
    <property type="match status" value="1"/>
</dbReference>
<dbReference type="Pfam" id="PF22178">
    <property type="entry name" value="Gp5_trimer_C"/>
    <property type="match status" value="1"/>
</dbReference>
<dbReference type="SUPFAM" id="SSF69279">
    <property type="entry name" value="Phage tail proteins"/>
    <property type="match status" value="2"/>
</dbReference>
<dbReference type="SUPFAM" id="SSF69349">
    <property type="entry name" value="Phage fibre proteins"/>
    <property type="match status" value="1"/>
</dbReference>
<dbReference type="OrthoDB" id="9762420at2"/>
<proteinExistence type="inferred from homology"/>
<dbReference type="AlphaFoldDB" id="A0A081N1C5"/>
<organism evidence="4 5">
    <name type="scientific">Endozoicomonas numazuensis</name>
    <dbReference type="NCBI Taxonomy" id="1137799"/>
    <lineage>
        <taxon>Bacteria</taxon>
        <taxon>Pseudomonadati</taxon>
        <taxon>Pseudomonadota</taxon>
        <taxon>Gammaproteobacteria</taxon>
        <taxon>Oceanospirillales</taxon>
        <taxon>Endozoicomonadaceae</taxon>
        <taxon>Endozoicomonas</taxon>
    </lineage>
</organism>
<gene>
    <name evidence="4" type="ORF">GZ78_27875</name>
</gene>
<dbReference type="NCBIfam" id="TIGR01646">
    <property type="entry name" value="vgr_GE"/>
    <property type="match status" value="1"/>
</dbReference>
<protein>
    <submittedName>
        <fullName evidence="4">Uncharacterized protein</fullName>
    </submittedName>
</protein>
<dbReference type="Gene3D" id="4.10.220.110">
    <property type="match status" value="1"/>
</dbReference>
<reference evidence="4 5" key="1">
    <citation type="submission" date="2014-06" db="EMBL/GenBank/DDBJ databases">
        <title>Whole Genome Sequences of Three Symbiotic Endozoicomonas Bacteria.</title>
        <authorList>
            <person name="Neave M.J."/>
            <person name="Apprill A."/>
            <person name="Voolstra C.R."/>
        </authorList>
    </citation>
    <scope>NUCLEOTIDE SEQUENCE [LARGE SCALE GENOMIC DNA]</scope>
    <source>
        <strain evidence="4 5">DSM 25634</strain>
    </source>
</reference>
<evidence type="ECO:0000256" key="1">
    <source>
        <dbReference type="ARBA" id="ARBA00005558"/>
    </source>
</evidence>
<dbReference type="NCBIfam" id="TIGR03361">
    <property type="entry name" value="VI_Rhs_Vgr"/>
    <property type="match status" value="1"/>
</dbReference>
<name>A0A081N1C5_9GAMM</name>
<sequence>MSSLSQKNRLVTINTPLGKDVFIVQAFDGKESLSRLYDFTLTLISEDLNITADNILGKPVTLALRCGASDADRFFHGHISHFSALDTYDGNKRHYEAHLVPGLWFTTLGGQNRIYENMSFSDIIADVLKGYSAVQMKNSTTGTYLKRRYCVQYEESDFEFVSRLLAEEGVSYFFEQADGQHTFCLVDKAGSYPTALAKAITYSEGGSNPLENSISSWTRNYGYHTAQVEFRDYLPFSASEWLKKTTTEKTTNKALKGVQPLKEYYGRFHYEKQEDHTDKLTESNGKQKVRNTMLAQEGLSDWAKGSSACPELFAGGIFEIDHTIDSESGKYLVTSVTHTAADGNGQSASYSNAFTCVPDSVYTPPDSDAFRRVVSSPDVAKVLDVKAAGEQGSTDKYTQIKVQFPWKSNENSCWLRVVQSYAGNNWGASFVPRVGQEVVVEYLSGNPDRPIVTGALYNSDNIGPGYSKTQSGFKSQFEGSKFNELRLDDKKGSEEIYFEAGKDWNVVVHNDNVETIERHQDVTVTENRSVTVKNGNETKDIGGTQTTTAKSDITIESKTKITLKVGSSSITIDPNGITLKGTMINSKSSANTKVEAGAMMDIKASALLNIKGSLVKIN</sequence>
<feature type="domain" description="Gp5/Type VI secretion system Vgr protein OB-fold" evidence="2">
    <location>
        <begin position="394"/>
        <end position="457"/>
    </location>
</feature>
<dbReference type="RefSeq" id="WP_034842795.1">
    <property type="nucleotide sequence ID" value="NZ_JOKH01000010.1"/>
</dbReference>
<dbReference type="SUPFAM" id="SSF69255">
    <property type="entry name" value="gp5 N-terminal domain-like"/>
    <property type="match status" value="1"/>
</dbReference>
<dbReference type="Gene3D" id="2.30.110.50">
    <property type="match status" value="1"/>
</dbReference>
<dbReference type="STRING" id="1137799.GZ78_27875"/>
<evidence type="ECO:0000313" key="4">
    <source>
        <dbReference type="EMBL" id="KEQ12248.1"/>
    </source>
</evidence>
<comment type="similarity">
    <text evidence="1">Belongs to the VgrG protein family.</text>
</comment>
<evidence type="ECO:0000259" key="3">
    <source>
        <dbReference type="Pfam" id="PF22178"/>
    </source>
</evidence>
<dbReference type="InterPro" id="IPR006533">
    <property type="entry name" value="T6SS_Vgr_RhsGE"/>
</dbReference>
<feature type="domain" description="Gp5/Type VI secretion system Vgr C-terminal trimerisation" evidence="3">
    <location>
        <begin position="474"/>
        <end position="568"/>
    </location>
</feature>
<keyword evidence="5" id="KW-1185">Reference proteome</keyword>
<evidence type="ECO:0000313" key="5">
    <source>
        <dbReference type="Proteomes" id="UP000028073"/>
    </source>
</evidence>
<dbReference type="EMBL" id="JOKH01000010">
    <property type="protein sequence ID" value="KEQ12248.1"/>
    <property type="molecule type" value="Genomic_DNA"/>
</dbReference>
<dbReference type="InterPro" id="IPR017847">
    <property type="entry name" value="T6SS_RhsGE_Vgr_subset"/>
</dbReference>
<dbReference type="Pfam" id="PF04717">
    <property type="entry name" value="Phage_base_V"/>
    <property type="match status" value="1"/>
</dbReference>
<dbReference type="Pfam" id="PF05954">
    <property type="entry name" value="Phage_GPD"/>
    <property type="match status" value="1"/>
</dbReference>
<evidence type="ECO:0000259" key="2">
    <source>
        <dbReference type="Pfam" id="PF04717"/>
    </source>
</evidence>